<feature type="domain" description="Replication initiation protein-like C-terminal" evidence="1">
    <location>
        <begin position="131"/>
        <end position="324"/>
    </location>
</feature>
<comment type="caution">
    <text evidence="2">The sequence shown here is derived from an EMBL/GenBank/DDBJ whole genome shotgun (WGS) entry which is preliminary data.</text>
</comment>
<evidence type="ECO:0000259" key="1">
    <source>
        <dbReference type="Pfam" id="PF02486"/>
    </source>
</evidence>
<dbReference type="AlphaFoldDB" id="R7GCB8"/>
<evidence type="ECO:0000313" key="3">
    <source>
        <dbReference type="Proteomes" id="UP000018093"/>
    </source>
</evidence>
<reference evidence="2" key="1">
    <citation type="submission" date="2012-11" db="EMBL/GenBank/DDBJ databases">
        <title>Dependencies among metagenomic species, viruses, plasmids and units of genetic variation.</title>
        <authorList>
            <person name="Nielsen H.B."/>
            <person name="Almeida M."/>
            <person name="Juncker A.S."/>
            <person name="Rasmussen S."/>
            <person name="Li J."/>
            <person name="Sunagawa S."/>
            <person name="Plichta D."/>
            <person name="Gautier L."/>
            <person name="Le Chatelier E."/>
            <person name="Peletier E."/>
            <person name="Bonde I."/>
            <person name="Nielsen T."/>
            <person name="Manichanh C."/>
            <person name="Arumugam M."/>
            <person name="Batto J."/>
            <person name="Santos M.B.Q.D."/>
            <person name="Blom N."/>
            <person name="Borruel N."/>
            <person name="Burgdorf K.S."/>
            <person name="Boumezbeur F."/>
            <person name="Casellas F."/>
            <person name="Dore J."/>
            <person name="Guarner F."/>
            <person name="Hansen T."/>
            <person name="Hildebrand F."/>
            <person name="Kaas R.S."/>
            <person name="Kennedy S."/>
            <person name="Kristiansen K."/>
            <person name="Kultima J.R."/>
            <person name="Leonard P."/>
            <person name="Levenez F."/>
            <person name="Lund O."/>
            <person name="Moumen B."/>
            <person name="Le Paslier D."/>
            <person name="Pons N."/>
            <person name="Pedersen O."/>
            <person name="Prifti E."/>
            <person name="Qin J."/>
            <person name="Raes J."/>
            <person name="Tap J."/>
            <person name="Tims S."/>
            <person name="Ussery D.W."/>
            <person name="Yamada T."/>
            <person name="MetaHit consortium"/>
            <person name="Renault P."/>
            <person name="Sicheritz-Ponten T."/>
            <person name="Bork P."/>
            <person name="Wang J."/>
            <person name="Brunak S."/>
            <person name="Ehrlich S.D."/>
        </authorList>
    </citation>
    <scope>NUCLEOTIDE SEQUENCE [LARGE SCALE GENOMIC DNA]</scope>
</reference>
<protein>
    <submittedName>
        <fullName evidence="2">Putative phage replication protein RstA</fullName>
    </submittedName>
</protein>
<sequence>MKYKSVVKVGIDEFTLVLMAKDKIDFMIWEQKAETMLKEFLDLAKLEEMFGELVMADYGIQKGYTDGLTFDNRPWHFSISWHEYLQNMGICIKFSAHAWAVYQTTYFEKYGEEMNITIFLRNVQSDNYLARLSRIDFTADYFNFHKSFNPDTLSRGLNNGTIAIKDYKNRSMLKNIQSVEKNGVISTLYLGSKKSNTRCFARIYDKRLEQIDTKGIRYDEALKCKSWIRQEVVFKGTYSHQITEDLLNITTQIELQQYIAQKITEKYRFYDTTTKNEMKYTRALLYIMNNAEFNHLSSVQVKDNDYIRSLKYLMNGSGLYPTLYKALEVWGEGADKEVVKYLFDNYEKFYISEAHKKKDLRSWIKKHRADLRQQTLKDYLRGV</sequence>
<dbReference type="Proteomes" id="UP000018093">
    <property type="component" value="Unassembled WGS sequence"/>
</dbReference>
<dbReference type="EMBL" id="CBIN010000281">
    <property type="protein sequence ID" value="CDE23592.1"/>
    <property type="molecule type" value="Genomic_DNA"/>
</dbReference>
<proteinExistence type="predicted"/>
<dbReference type="InterPro" id="IPR003491">
    <property type="entry name" value="REP-like_C"/>
</dbReference>
<dbReference type="Pfam" id="PF02486">
    <property type="entry name" value="Rep_trans"/>
    <property type="match status" value="1"/>
</dbReference>
<accession>R7GCB8</accession>
<dbReference type="RefSeq" id="WP_022419811.1">
    <property type="nucleotide sequence ID" value="NZ_FR898530.1"/>
</dbReference>
<name>R7GCB8_9FIRM</name>
<gene>
    <name evidence="2" type="ORF">BN631_00244</name>
</gene>
<organism evidence="2 3">
    <name type="scientific">Amedibacillus dolichus CAG:375</name>
    <dbReference type="NCBI Taxonomy" id="1263076"/>
    <lineage>
        <taxon>Bacteria</taxon>
        <taxon>Bacillati</taxon>
        <taxon>Bacillota</taxon>
        <taxon>Erysipelotrichia</taxon>
        <taxon>Erysipelotrichales</taxon>
        <taxon>Erysipelotrichaceae</taxon>
        <taxon>Amedibacillus</taxon>
    </lineage>
</organism>
<evidence type="ECO:0000313" key="2">
    <source>
        <dbReference type="EMBL" id="CDE23592.1"/>
    </source>
</evidence>